<name>A0A0P0V4S1_ORYSJ</name>
<evidence type="ECO:0000256" key="1">
    <source>
        <dbReference type="SAM" id="MobiDB-lite"/>
    </source>
</evidence>
<evidence type="ECO:0000313" key="3">
    <source>
        <dbReference type="Proteomes" id="UP000059680"/>
    </source>
</evidence>
<feature type="region of interest" description="Disordered" evidence="1">
    <location>
        <begin position="31"/>
        <end position="62"/>
    </location>
</feature>
<accession>A0A0P0V4S1</accession>
<proteinExistence type="predicted"/>
<protein>
    <submittedName>
        <fullName evidence="2">Os01g0594400 protein</fullName>
    </submittedName>
</protein>
<reference evidence="2 3" key="2">
    <citation type="journal article" date="2013" name="Plant Cell Physiol.">
        <title>Rice Annotation Project Database (RAP-DB): an integrative and interactive database for rice genomics.</title>
        <authorList>
            <person name="Sakai H."/>
            <person name="Lee S.S."/>
            <person name="Tanaka T."/>
            <person name="Numa H."/>
            <person name="Kim J."/>
            <person name="Kawahara Y."/>
            <person name="Wakimoto H."/>
            <person name="Yang C.C."/>
            <person name="Iwamoto M."/>
            <person name="Abe T."/>
            <person name="Yamada Y."/>
            <person name="Muto A."/>
            <person name="Inokuchi H."/>
            <person name="Ikemura T."/>
            <person name="Matsumoto T."/>
            <person name="Sasaki T."/>
            <person name="Itoh T."/>
        </authorList>
    </citation>
    <scope>NUCLEOTIDE SEQUENCE [LARGE SCALE GENOMIC DNA]</scope>
    <source>
        <strain evidence="3">cv. Nipponbare</strain>
    </source>
</reference>
<sequence>MWPSCECPSSSPGMAAATWAANMVANPMWHRRTPRRQPTCGGGGGATWRGRSLGKGGRVRRMSAPTPVPMAVTIAGSACWSSHWTVSPSDLWPSSRVSWKIRAAHNAGIRIRCPWPSTLVCRSLFELRFGPSPYILLPPPPDAAATTCICCC</sequence>
<dbReference type="FunCoup" id="A0A0P0V4S1">
    <property type="interactions" value="173"/>
</dbReference>
<reference evidence="3" key="1">
    <citation type="journal article" date="2005" name="Nature">
        <title>The map-based sequence of the rice genome.</title>
        <authorList>
            <consortium name="International rice genome sequencing project (IRGSP)"/>
            <person name="Matsumoto T."/>
            <person name="Wu J."/>
            <person name="Kanamori H."/>
            <person name="Katayose Y."/>
            <person name="Fujisawa M."/>
            <person name="Namiki N."/>
            <person name="Mizuno H."/>
            <person name="Yamamoto K."/>
            <person name="Antonio B.A."/>
            <person name="Baba T."/>
            <person name="Sakata K."/>
            <person name="Nagamura Y."/>
            <person name="Aoki H."/>
            <person name="Arikawa K."/>
            <person name="Arita K."/>
            <person name="Bito T."/>
            <person name="Chiden Y."/>
            <person name="Fujitsuka N."/>
            <person name="Fukunaka R."/>
            <person name="Hamada M."/>
            <person name="Harada C."/>
            <person name="Hayashi A."/>
            <person name="Hijishita S."/>
            <person name="Honda M."/>
            <person name="Hosokawa S."/>
            <person name="Ichikawa Y."/>
            <person name="Idonuma A."/>
            <person name="Iijima M."/>
            <person name="Ikeda M."/>
            <person name="Ikeno M."/>
            <person name="Ito K."/>
            <person name="Ito S."/>
            <person name="Ito T."/>
            <person name="Ito Y."/>
            <person name="Ito Y."/>
            <person name="Iwabuchi A."/>
            <person name="Kamiya K."/>
            <person name="Karasawa W."/>
            <person name="Kurita K."/>
            <person name="Katagiri S."/>
            <person name="Kikuta A."/>
            <person name="Kobayashi H."/>
            <person name="Kobayashi N."/>
            <person name="Machita K."/>
            <person name="Maehara T."/>
            <person name="Masukawa M."/>
            <person name="Mizubayashi T."/>
            <person name="Mukai Y."/>
            <person name="Nagasaki H."/>
            <person name="Nagata Y."/>
            <person name="Naito S."/>
            <person name="Nakashima M."/>
            <person name="Nakama Y."/>
            <person name="Nakamichi Y."/>
            <person name="Nakamura M."/>
            <person name="Meguro A."/>
            <person name="Negishi M."/>
            <person name="Ohta I."/>
            <person name="Ohta T."/>
            <person name="Okamoto M."/>
            <person name="Ono N."/>
            <person name="Saji S."/>
            <person name="Sakaguchi M."/>
            <person name="Sakai K."/>
            <person name="Shibata M."/>
            <person name="Shimokawa T."/>
            <person name="Song J."/>
            <person name="Takazaki Y."/>
            <person name="Terasawa K."/>
            <person name="Tsugane M."/>
            <person name="Tsuji K."/>
            <person name="Ueda S."/>
            <person name="Waki K."/>
            <person name="Yamagata H."/>
            <person name="Yamamoto M."/>
            <person name="Yamamoto S."/>
            <person name="Yamane H."/>
            <person name="Yoshiki S."/>
            <person name="Yoshihara R."/>
            <person name="Yukawa K."/>
            <person name="Zhong H."/>
            <person name="Yano M."/>
            <person name="Yuan Q."/>
            <person name="Ouyang S."/>
            <person name="Liu J."/>
            <person name="Jones K.M."/>
            <person name="Gansberger K."/>
            <person name="Moffat K."/>
            <person name="Hill J."/>
            <person name="Bera J."/>
            <person name="Fadrosh D."/>
            <person name="Jin S."/>
            <person name="Johri S."/>
            <person name="Kim M."/>
            <person name="Overton L."/>
            <person name="Reardon M."/>
            <person name="Tsitrin T."/>
            <person name="Vuong H."/>
            <person name="Weaver B."/>
            <person name="Ciecko A."/>
            <person name="Tallon L."/>
            <person name="Jackson J."/>
            <person name="Pai G."/>
            <person name="Aken S.V."/>
            <person name="Utterback T."/>
            <person name="Reidmuller S."/>
            <person name="Feldblyum T."/>
            <person name="Hsiao J."/>
            <person name="Zismann V."/>
            <person name="Iobst S."/>
            <person name="de Vazeille A.R."/>
            <person name="Buell C.R."/>
            <person name="Ying K."/>
            <person name="Li Y."/>
            <person name="Lu T."/>
            <person name="Huang Y."/>
            <person name="Zhao Q."/>
            <person name="Feng Q."/>
            <person name="Zhang L."/>
            <person name="Zhu J."/>
            <person name="Weng Q."/>
            <person name="Mu J."/>
            <person name="Lu Y."/>
            <person name="Fan D."/>
            <person name="Liu Y."/>
            <person name="Guan J."/>
            <person name="Zhang Y."/>
            <person name="Yu S."/>
            <person name="Liu X."/>
            <person name="Zhang Y."/>
            <person name="Hong G."/>
            <person name="Han B."/>
            <person name="Choisne N."/>
            <person name="Demange N."/>
            <person name="Orjeda G."/>
            <person name="Samain S."/>
            <person name="Cattolico L."/>
            <person name="Pelletier E."/>
            <person name="Couloux A."/>
            <person name="Segurens B."/>
            <person name="Wincker P."/>
            <person name="D'Hont A."/>
            <person name="Scarpelli C."/>
            <person name="Weissenbach J."/>
            <person name="Salanoubat M."/>
            <person name="Quetier F."/>
            <person name="Yu Y."/>
            <person name="Kim H.R."/>
            <person name="Rambo T."/>
            <person name="Currie J."/>
            <person name="Collura K."/>
            <person name="Luo M."/>
            <person name="Yang T."/>
            <person name="Ammiraju J.S.S."/>
            <person name="Engler F."/>
            <person name="Soderlund C."/>
            <person name="Wing R.A."/>
            <person name="Palmer L.E."/>
            <person name="de la Bastide M."/>
            <person name="Spiegel L."/>
            <person name="Nascimento L."/>
            <person name="Zutavern T."/>
            <person name="O'Shaughnessy A."/>
            <person name="Dike S."/>
            <person name="Dedhia N."/>
            <person name="Preston R."/>
            <person name="Balija V."/>
            <person name="McCombie W.R."/>
            <person name="Chow T."/>
            <person name="Chen H."/>
            <person name="Chung M."/>
            <person name="Chen C."/>
            <person name="Shaw J."/>
            <person name="Wu H."/>
            <person name="Hsiao K."/>
            <person name="Chao Y."/>
            <person name="Chu M."/>
            <person name="Cheng C."/>
            <person name="Hour A."/>
            <person name="Lee P."/>
            <person name="Lin S."/>
            <person name="Lin Y."/>
            <person name="Liou J."/>
            <person name="Liu S."/>
            <person name="Hsing Y."/>
            <person name="Raghuvanshi S."/>
            <person name="Mohanty A."/>
            <person name="Bharti A.K."/>
            <person name="Gaur A."/>
            <person name="Gupta V."/>
            <person name="Kumar D."/>
            <person name="Ravi V."/>
            <person name="Vij S."/>
            <person name="Kapur A."/>
            <person name="Khurana P."/>
            <person name="Khurana P."/>
            <person name="Khurana J.P."/>
            <person name="Tyagi A.K."/>
            <person name="Gaikwad K."/>
            <person name="Singh A."/>
            <person name="Dalal V."/>
            <person name="Srivastava S."/>
            <person name="Dixit A."/>
            <person name="Pal A.K."/>
            <person name="Ghazi I.A."/>
            <person name="Yadav M."/>
            <person name="Pandit A."/>
            <person name="Bhargava A."/>
            <person name="Sureshbabu K."/>
            <person name="Batra K."/>
            <person name="Sharma T.R."/>
            <person name="Mohapatra T."/>
            <person name="Singh N.K."/>
            <person name="Messing J."/>
            <person name="Nelson A.B."/>
            <person name="Fuks G."/>
            <person name="Kavchok S."/>
            <person name="Keizer G."/>
            <person name="Linton E."/>
            <person name="Llaca V."/>
            <person name="Song R."/>
            <person name="Tanyolac B."/>
            <person name="Young S."/>
            <person name="Ho-Il K."/>
            <person name="Hahn J.H."/>
            <person name="Sangsakoo G."/>
            <person name="Vanavichit A."/>
            <person name="de Mattos Luiz.A.T."/>
            <person name="Zimmer P.D."/>
            <person name="Malone G."/>
            <person name="Dellagostin O."/>
            <person name="de Oliveira A.C."/>
            <person name="Bevan M."/>
            <person name="Bancroft I."/>
            <person name="Minx P."/>
            <person name="Cordum H."/>
            <person name="Wilson R."/>
            <person name="Cheng Z."/>
            <person name="Jin W."/>
            <person name="Jiang J."/>
            <person name="Leong S.A."/>
            <person name="Iwama H."/>
            <person name="Gojobori T."/>
            <person name="Itoh T."/>
            <person name="Niimura Y."/>
            <person name="Fujii Y."/>
            <person name="Habara T."/>
            <person name="Sakai H."/>
            <person name="Sato Y."/>
            <person name="Wilson G."/>
            <person name="Kumar K."/>
            <person name="McCouch S."/>
            <person name="Juretic N."/>
            <person name="Hoen D."/>
            <person name="Wright S."/>
            <person name="Bruskiewich R."/>
            <person name="Bureau T."/>
            <person name="Miyao A."/>
            <person name="Hirochika H."/>
            <person name="Nishikawa T."/>
            <person name="Kadowaki K."/>
            <person name="Sugiura M."/>
            <person name="Burr B."/>
            <person name="Sasaki T."/>
        </authorList>
    </citation>
    <scope>NUCLEOTIDE SEQUENCE [LARGE SCALE GENOMIC DNA]</scope>
    <source>
        <strain evidence="3">cv. Nipponbare</strain>
    </source>
</reference>
<organism evidence="2 3">
    <name type="scientific">Oryza sativa subsp. japonica</name>
    <name type="common">Rice</name>
    <dbReference type="NCBI Taxonomy" id="39947"/>
    <lineage>
        <taxon>Eukaryota</taxon>
        <taxon>Viridiplantae</taxon>
        <taxon>Streptophyta</taxon>
        <taxon>Embryophyta</taxon>
        <taxon>Tracheophyta</taxon>
        <taxon>Spermatophyta</taxon>
        <taxon>Magnoliopsida</taxon>
        <taxon>Liliopsida</taxon>
        <taxon>Poales</taxon>
        <taxon>Poaceae</taxon>
        <taxon>BOP clade</taxon>
        <taxon>Oryzoideae</taxon>
        <taxon>Oryzeae</taxon>
        <taxon>Oryzinae</taxon>
        <taxon>Oryza</taxon>
        <taxon>Oryza sativa</taxon>
    </lineage>
</organism>
<keyword evidence="3" id="KW-1185">Reference proteome</keyword>
<dbReference type="PaxDb" id="39947-A0A0P0V4S1"/>
<dbReference type="EMBL" id="AP014957">
    <property type="protein sequence ID" value="BAS72972.1"/>
    <property type="molecule type" value="Genomic_DNA"/>
</dbReference>
<gene>
    <name evidence="2" type="ordered locus">Os01g0594400</name>
    <name evidence="2" type="ORF">OSNPB_010594400</name>
</gene>
<dbReference type="InParanoid" id="A0A0P0V4S1"/>
<dbReference type="Proteomes" id="UP000059680">
    <property type="component" value="Chromosome 1"/>
</dbReference>
<dbReference type="AlphaFoldDB" id="A0A0P0V4S1"/>
<evidence type="ECO:0000313" key="2">
    <source>
        <dbReference type="EMBL" id="BAS72972.1"/>
    </source>
</evidence>
<reference evidence="2 3" key="3">
    <citation type="journal article" date="2013" name="Rice">
        <title>Improvement of the Oryza sativa Nipponbare reference genome using next generation sequence and optical map data.</title>
        <authorList>
            <person name="Kawahara Y."/>
            <person name="de la Bastide M."/>
            <person name="Hamilton J.P."/>
            <person name="Kanamori H."/>
            <person name="McCombie W.R."/>
            <person name="Ouyang S."/>
            <person name="Schwartz D.C."/>
            <person name="Tanaka T."/>
            <person name="Wu J."/>
            <person name="Zhou S."/>
            <person name="Childs K.L."/>
            <person name="Davidson R.M."/>
            <person name="Lin H."/>
            <person name="Quesada-Ocampo L."/>
            <person name="Vaillancourt B."/>
            <person name="Sakai H."/>
            <person name="Lee S.S."/>
            <person name="Kim J."/>
            <person name="Numa H."/>
            <person name="Itoh T."/>
            <person name="Buell C.R."/>
            <person name="Matsumoto T."/>
        </authorList>
    </citation>
    <scope>NUCLEOTIDE SEQUENCE [LARGE SCALE GENOMIC DNA]</scope>
    <source>
        <strain evidence="3">cv. Nipponbare</strain>
    </source>
</reference>